<gene>
    <name evidence="2" type="ORF">SEMRO_1006_G230300.1</name>
</gene>
<evidence type="ECO:0000313" key="3">
    <source>
        <dbReference type="Proteomes" id="UP001153069"/>
    </source>
</evidence>
<organism evidence="2 3">
    <name type="scientific">Seminavis robusta</name>
    <dbReference type="NCBI Taxonomy" id="568900"/>
    <lineage>
        <taxon>Eukaryota</taxon>
        <taxon>Sar</taxon>
        <taxon>Stramenopiles</taxon>
        <taxon>Ochrophyta</taxon>
        <taxon>Bacillariophyta</taxon>
        <taxon>Bacillariophyceae</taxon>
        <taxon>Bacillariophycidae</taxon>
        <taxon>Naviculales</taxon>
        <taxon>Naviculaceae</taxon>
        <taxon>Seminavis</taxon>
    </lineage>
</organism>
<keyword evidence="3" id="KW-1185">Reference proteome</keyword>
<feature type="region of interest" description="Disordered" evidence="1">
    <location>
        <begin position="207"/>
        <end position="250"/>
    </location>
</feature>
<feature type="compositionally biased region" description="Basic residues" evidence="1">
    <location>
        <begin position="207"/>
        <end position="216"/>
    </location>
</feature>
<feature type="compositionally biased region" description="Acidic residues" evidence="1">
    <location>
        <begin position="226"/>
        <end position="250"/>
    </location>
</feature>
<sequence length="388" mass="42603">MPPSTSSKKEAIPGSSSGSNAASSGGTVATRGKKKTKTVKRLWLPWEFCKLIEPPNGALLPPFGCEKPSNVTVEEKHVIATESETLFPVGFYDMTPAKRGVTKGRGDWKGKEALRLAHCSAEKNGCRFKARFCRVMSGMEIFTSGTHDITAHLTPRKRGLAPAARAIVTKYKEESQSKLVEWLKDGGLLDGATNDLEKVKQQIKRRKMTLKRKQKRVSGSSRVEGGEETDASLESDEVEENGEEEEEDDPLCSAKINMLQDDSFVSLIDPPENVHAGLPRHEDFQSDEDYYSEGVAFTEAIPFGDGGPYSPTTVMIDDDSPSYSFHSMFETPPLLHANDIFPRNSHEYPLTHLSDGTTASEKREKAMSPPPLAAGMDPSGAYFQEAEV</sequence>
<protein>
    <submittedName>
        <fullName evidence="2">Uncharacterized protein</fullName>
    </submittedName>
</protein>
<feature type="region of interest" description="Disordered" evidence="1">
    <location>
        <begin position="352"/>
        <end position="388"/>
    </location>
</feature>
<dbReference type="Proteomes" id="UP001153069">
    <property type="component" value="Unassembled WGS sequence"/>
</dbReference>
<feature type="region of interest" description="Disordered" evidence="1">
    <location>
        <begin position="1"/>
        <end position="34"/>
    </location>
</feature>
<proteinExistence type="predicted"/>
<name>A0A9N8HL68_9STRA</name>
<dbReference type="AlphaFoldDB" id="A0A9N8HL68"/>
<evidence type="ECO:0000256" key="1">
    <source>
        <dbReference type="SAM" id="MobiDB-lite"/>
    </source>
</evidence>
<feature type="compositionally biased region" description="Low complexity" evidence="1">
    <location>
        <begin position="14"/>
        <end position="30"/>
    </location>
</feature>
<dbReference type="EMBL" id="CAICTM010001004">
    <property type="protein sequence ID" value="CAB9519293.1"/>
    <property type="molecule type" value="Genomic_DNA"/>
</dbReference>
<reference evidence="2" key="1">
    <citation type="submission" date="2020-06" db="EMBL/GenBank/DDBJ databases">
        <authorList>
            <consortium name="Plant Systems Biology data submission"/>
        </authorList>
    </citation>
    <scope>NUCLEOTIDE SEQUENCE</scope>
    <source>
        <strain evidence="2">D6</strain>
    </source>
</reference>
<comment type="caution">
    <text evidence="2">The sequence shown here is derived from an EMBL/GenBank/DDBJ whole genome shotgun (WGS) entry which is preliminary data.</text>
</comment>
<evidence type="ECO:0000313" key="2">
    <source>
        <dbReference type="EMBL" id="CAB9519293.1"/>
    </source>
</evidence>
<accession>A0A9N8HL68</accession>